<gene>
    <name evidence="2" type="ORF">HannXRQ_Chr13g0393791</name>
</gene>
<evidence type="ECO:0000313" key="3">
    <source>
        <dbReference type="Proteomes" id="UP000215914"/>
    </source>
</evidence>
<dbReference type="Proteomes" id="UP000215914">
    <property type="component" value="Chromosome 13"/>
</dbReference>
<feature type="region of interest" description="Disordered" evidence="1">
    <location>
        <begin position="64"/>
        <end position="83"/>
    </location>
</feature>
<accession>A0A251SPL3</accession>
<protein>
    <submittedName>
        <fullName evidence="2">Uncharacterized protein</fullName>
    </submittedName>
</protein>
<organism evidence="2 3">
    <name type="scientific">Helianthus annuus</name>
    <name type="common">Common sunflower</name>
    <dbReference type="NCBI Taxonomy" id="4232"/>
    <lineage>
        <taxon>Eukaryota</taxon>
        <taxon>Viridiplantae</taxon>
        <taxon>Streptophyta</taxon>
        <taxon>Embryophyta</taxon>
        <taxon>Tracheophyta</taxon>
        <taxon>Spermatophyta</taxon>
        <taxon>Magnoliopsida</taxon>
        <taxon>eudicotyledons</taxon>
        <taxon>Gunneridae</taxon>
        <taxon>Pentapetalae</taxon>
        <taxon>asterids</taxon>
        <taxon>campanulids</taxon>
        <taxon>Asterales</taxon>
        <taxon>Asteraceae</taxon>
        <taxon>Asteroideae</taxon>
        <taxon>Heliantheae alliance</taxon>
        <taxon>Heliantheae</taxon>
        <taxon>Helianthus</taxon>
    </lineage>
</organism>
<dbReference type="EMBL" id="CM007902">
    <property type="protein sequence ID" value="OTG00684.1"/>
    <property type="molecule type" value="Genomic_DNA"/>
</dbReference>
<evidence type="ECO:0000256" key="1">
    <source>
        <dbReference type="SAM" id="MobiDB-lite"/>
    </source>
</evidence>
<sequence>MRYKRCPTKRTSFLIMIHPTVQTTLMKYMSAIDKLPDLITGFKFIQTNPDIEWKCVTCSFRVGSDENSGSRKSLRPTNRKMEEISLRMRPRRVRRCRKSLGRYRSV</sequence>
<keyword evidence="3" id="KW-1185">Reference proteome</keyword>
<evidence type="ECO:0000313" key="2">
    <source>
        <dbReference type="EMBL" id="OTG00684.1"/>
    </source>
</evidence>
<name>A0A251SPL3_HELAN</name>
<dbReference type="InParanoid" id="A0A251SPL3"/>
<reference evidence="3" key="1">
    <citation type="journal article" date="2017" name="Nature">
        <title>The sunflower genome provides insights into oil metabolism, flowering and Asterid evolution.</title>
        <authorList>
            <person name="Badouin H."/>
            <person name="Gouzy J."/>
            <person name="Grassa C.J."/>
            <person name="Murat F."/>
            <person name="Staton S.E."/>
            <person name="Cottret L."/>
            <person name="Lelandais-Briere C."/>
            <person name="Owens G.L."/>
            <person name="Carrere S."/>
            <person name="Mayjonade B."/>
            <person name="Legrand L."/>
            <person name="Gill N."/>
            <person name="Kane N.C."/>
            <person name="Bowers J.E."/>
            <person name="Hubner S."/>
            <person name="Bellec A."/>
            <person name="Berard A."/>
            <person name="Berges H."/>
            <person name="Blanchet N."/>
            <person name="Boniface M.C."/>
            <person name="Brunel D."/>
            <person name="Catrice O."/>
            <person name="Chaidir N."/>
            <person name="Claudel C."/>
            <person name="Donnadieu C."/>
            <person name="Faraut T."/>
            <person name="Fievet G."/>
            <person name="Helmstetter N."/>
            <person name="King M."/>
            <person name="Knapp S.J."/>
            <person name="Lai Z."/>
            <person name="Le Paslier M.C."/>
            <person name="Lippi Y."/>
            <person name="Lorenzon L."/>
            <person name="Mandel J.R."/>
            <person name="Marage G."/>
            <person name="Marchand G."/>
            <person name="Marquand E."/>
            <person name="Bret-Mestries E."/>
            <person name="Morien E."/>
            <person name="Nambeesan S."/>
            <person name="Nguyen T."/>
            <person name="Pegot-Espagnet P."/>
            <person name="Pouilly N."/>
            <person name="Raftis F."/>
            <person name="Sallet E."/>
            <person name="Schiex T."/>
            <person name="Thomas J."/>
            <person name="Vandecasteele C."/>
            <person name="Vares D."/>
            <person name="Vear F."/>
            <person name="Vautrin S."/>
            <person name="Crespi M."/>
            <person name="Mangin B."/>
            <person name="Burke J.M."/>
            <person name="Salse J."/>
            <person name="Munos S."/>
            <person name="Vincourt P."/>
            <person name="Rieseberg L.H."/>
            <person name="Langlade N.B."/>
        </authorList>
    </citation>
    <scope>NUCLEOTIDE SEQUENCE [LARGE SCALE GENOMIC DNA]</scope>
    <source>
        <strain evidence="3">cv. SF193</strain>
    </source>
</reference>
<proteinExistence type="predicted"/>
<dbReference type="AlphaFoldDB" id="A0A251SPL3"/>